<dbReference type="InterPro" id="IPR001958">
    <property type="entry name" value="Tet-R_TetA/multi-R_MdtG-like"/>
</dbReference>
<accession>A0A1Y5Z5G9</accession>
<dbReference type="AlphaFoldDB" id="A0A1Y5Z5G9"/>
<feature type="transmembrane region" description="Helical" evidence="6">
    <location>
        <begin position="357"/>
        <end position="376"/>
    </location>
</feature>
<feature type="transmembrane region" description="Helical" evidence="6">
    <location>
        <begin position="96"/>
        <end position="119"/>
    </location>
</feature>
<dbReference type="GO" id="GO:0005886">
    <property type="term" value="C:plasma membrane"/>
    <property type="evidence" value="ECO:0007669"/>
    <property type="project" value="UniProtKB-SubCell"/>
</dbReference>
<dbReference type="PANTHER" id="PTHR23504:SF115">
    <property type="entry name" value="MULTIDRUG RESISTANCE PROTEIN 2"/>
    <property type="match status" value="1"/>
</dbReference>
<dbReference type="Proteomes" id="UP000194439">
    <property type="component" value="Unassembled WGS sequence"/>
</dbReference>
<evidence type="ECO:0000256" key="4">
    <source>
        <dbReference type="ARBA" id="ARBA00022989"/>
    </source>
</evidence>
<evidence type="ECO:0000256" key="2">
    <source>
        <dbReference type="ARBA" id="ARBA00022448"/>
    </source>
</evidence>
<keyword evidence="4 6" id="KW-1133">Transmembrane helix</keyword>
<dbReference type="PRINTS" id="PR01035">
    <property type="entry name" value="TCRTETA"/>
</dbReference>
<dbReference type="GO" id="GO:0022857">
    <property type="term" value="F:transmembrane transporter activity"/>
    <property type="evidence" value="ECO:0007669"/>
    <property type="project" value="InterPro"/>
</dbReference>
<evidence type="ECO:0000256" key="6">
    <source>
        <dbReference type="SAM" id="Phobius"/>
    </source>
</evidence>
<dbReference type="InterPro" id="IPR020846">
    <property type="entry name" value="MFS_dom"/>
</dbReference>
<gene>
    <name evidence="8" type="primary">tetA_1</name>
    <name evidence="8" type="ORF">BACERE00185_01245</name>
</gene>
<dbReference type="SUPFAM" id="SSF103473">
    <property type="entry name" value="MFS general substrate transporter"/>
    <property type="match status" value="1"/>
</dbReference>
<evidence type="ECO:0000259" key="7">
    <source>
        <dbReference type="PROSITE" id="PS50850"/>
    </source>
</evidence>
<sequence>MMKRNIVPLMIVQFFIFLGFGMIIPVLPEIITNLHVPSHHLGMLLSSYSLASFLTAPLWGKISDQAGRRPVLLIGILGYSISFFLTGLLIDNLTGLYIARSLNGLFAGALYTAATASIVDMTNETERNRYIGMMGACIGMGFIVGPAIGGMLSHLGNAVPFQIASNLLVILFLYTCFTFKESLNNAEKKDAGNPFKKFIHLPAASIGLFFITFTISMALAGLEGTYQLFGKQAIGITPLQIGIIFLASGLVDAFIQGGLIRYIRNGDEKRYIIIGQIISATGLFLIPFITNLLWAGICLSIFTAGNALVRTCTLSFLTKQVKSDHGTISGLNYSFDSLGRIIGPIFFTMIFTSQGAVSFIIGGMMTMLSIGLVILFSKKQHTYGSEL</sequence>
<feature type="transmembrane region" description="Helical" evidence="6">
    <location>
        <begin position="71"/>
        <end position="90"/>
    </location>
</feature>
<feature type="transmembrane region" description="Helical" evidence="6">
    <location>
        <begin position="39"/>
        <end position="59"/>
    </location>
</feature>
<dbReference type="Pfam" id="PF07690">
    <property type="entry name" value="MFS_1"/>
    <property type="match status" value="1"/>
</dbReference>
<reference evidence="9" key="1">
    <citation type="submission" date="2017-04" db="EMBL/GenBank/DDBJ databases">
        <authorList>
            <person name="Criscuolo A."/>
        </authorList>
    </citation>
    <scope>NUCLEOTIDE SEQUENCE [LARGE SCALE GENOMIC DNA]</scope>
</reference>
<feature type="transmembrane region" description="Helical" evidence="6">
    <location>
        <begin position="198"/>
        <end position="219"/>
    </location>
</feature>
<evidence type="ECO:0000256" key="1">
    <source>
        <dbReference type="ARBA" id="ARBA00004651"/>
    </source>
</evidence>
<dbReference type="EMBL" id="FWZD01000035">
    <property type="protein sequence ID" value="SMD82659.1"/>
    <property type="molecule type" value="Genomic_DNA"/>
</dbReference>
<dbReference type="Gene3D" id="1.20.1250.20">
    <property type="entry name" value="MFS general substrate transporter like domains"/>
    <property type="match status" value="1"/>
</dbReference>
<feature type="transmembrane region" description="Helical" evidence="6">
    <location>
        <begin position="239"/>
        <end position="259"/>
    </location>
</feature>
<feature type="transmembrane region" description="Helical" evidence="6">
    <location>
        <begin position="7"/>
        <end position="27"/>
    </location>
</feature>
<evidence type="ECO:0000313" key="9">
    <source>
        <dbReference type="Proteomes" id="UP000194439"/>
    </source>
</evidence>
<organism evidence="8 9">
    <name type="scientific">Bacillus mobilis</name>
    <dbReference type="NCBI Taxonomy" id="2026190"/>
    <lineage>
        <taxon>Bacteria</taxon>
        <taxon>Bacillati</taxon>
        <taxon>Bacillota</taxon>
        <taxon>Bacilli</taxon>
        <taxon>Bacillales</taxon>
        <taxon>Bacillaceae</taxon>
        <taxon>Bacillus</taxon>
        <taxon>Bacillus cereus group</taxon>
    </lineage>
</organism>
<feature type="transmembrane region" description="Helical" evidence="6">
    <location>
        <begin position="131"/>
        <end position="152"/>
    </location>
</feature>
<comment type="subcellular location">
    <subcellularLocation>
        <location evidence="1">Cell membrane</location>
        <topology evidence="1">Multi-pass membrane protein</topology>
    </subcellularLocation>
</comment>
<dbReference type="InterPro" id="IPR036259">
    <property type="entry name" value="MFS_trans_sf"/>
</dbReference>
<proteinExistence type="predicted"/>
<name>A0A1Y5Z5G9_9BACI</name>
<dbReference type="PROSITE" id="PS50850">
    <property type="entry name" value="MFS"/>
    <property type="match status" value="1"/>
</dbReference>
<feature type="transmembrane region" description="Helical" evidence="6">
    <location>
        <begin position="158"/>
        <end position="177"/>
    </location>
</feature>
<dbReference type="InterPro" id="IPR011701">
    <property type="entry name" value="MFS"/>
</dbReference>
<evidence type="ECO:0000256" key="3">
    <source>
        <dbReference type="ARBA" id="ARBA00022692"/>
    </source>
</evidence>
<protein>
    <submittedName>
        <fullName evidence="8">Tetracycline resistance protein, class C</fullName>
    </submittedName>
</protein>
<evidence type="ECO:0000313" key="8">
    <source>
        <dbReference type="EMBL" id="SMD82659.1"/>
    </source>
</evidence>
<feature type="domain" description="Major facilitator superfamily (MFS) profile" evidence="7">
    <location>
        <begin position="5"/>
        <end position="381"/>
    </location>
</feature>
<keyword evidence="2" id="KW-0813">Transport</keyword>
<dbReference type="PANTHER" id="PTHR23504">
    <property type="entry name" value="MAJOR FACILITATOR SUPERFAMILY DOMAIN-CONTAINING PROTEIN 10"/>
    <property type="match status" value="1"/>
</dbReference>
<evidence type="ECO:0000256" key="5">
    <source>
        <dbReference type="ARBA" id="ARBA00023136"/>
    </source>
</evidence>
<keyword evidence="3 6" id="KW-0812">Transmembrane</keyword>
<keyword evidence="5 6" id="KW-0472">Membrane</keyword>